<dbReference type="GO" id="GO:0046872">
    <property type="term" value="F:metal ion binding"/>
    <property type="evidence" value="ECO:0007669"/>
    <property type="project" value="UniProtKB-KW"/>
</dbReference>
<dbReference type="EMBL" id="JPLY01000001">
    <property type="protein sequence ID" value="KFC23364.1"/>
    <property type="molecule type" value="Genomic_DNA"/>
</dbReference>
<dbReference type="Proteomes" id="UP000028623">
    <property type="component" value="Unassembled WGS sequence"/>
</dbReference>
<dbReference type="GO" id="GO:0019239">
    <property type="term" value="F:deaminase activity"/>
    <property type="evidence" value="ECO:0007669"/>
    <property type="project" value="TreeGrafter"/>
</dbReference>
<comment type="caution">
    <text evidence="6">The sequence shown here is derived from an EMBL/GenBank/DDBJ whole genome shotgun (WGS) entry which is preliminary data.</text>
</comment>
<evidence type="ECO:0000256" key="3">
    <source>
        <dbReference type="ARBA" id="ARBA00022801"/>
    </source>
</evidence>
<dbReference type="InterPro" id="IPR011059">
    <property type="entry name" value="Metal-dep_hydrolase_composite"/>
</dbReference>
<keyword evidence="7" id="KW-1185">Reference proteome</keyword>
<dbReference type="SUPFAM" id="SSF51338">
    <property type="entry name" value="Composite domain of metallo-dependent hydrolases"/>
    <property type="match status" value="1"/>
</dbReference>
<dbReference type="RefSeq" id="WP_034974190.1">
    <property type="nucleotide sequence ID" value="NZ_FOFI01000002.1"/>
</dbReference>
<gene>
    <name evidence="6" type="ORF">IO89_01915</name>
</gene>
<proteinExistence type="predicted"/>
<dbReference type="Pfam" id="PF01979">
    <property type="entry name" value="Amidohydro_1"/>
    <property type="match status" value="1"/>
</dbReference>
<dbReference type="GO" id="GO:0005829">
    <property type="term" value="C:cytosol"/>
    <property type="evidence" value="ECO:0007669"/>
    <property type="project" value="TreeGrafter"/>
</dbReference>
<keyword evidence="2" id="KW-0479">Metal-binding</keyword>
<sequence>MYTFKGLLTENGWMENAFVKLDDAGNISELKTVETPEGEYVDGYVLPGFQNAHSHAFQYAMCGLAEYFEGSEVPDDFWSWRDAMYRIALSLSPEQMEDVAAMLYAEMLRNGYTSVAEFHYVHHDKEGKAYQNLSEMGERLVAAAKRVGIRITLIPMFYQKGNFGTEPYDLQKRFISKNIEDYYQLLEASKQSIKFYDKANLAVGSHSLRAVQKEDLIESSLLAKDYPFHIHIAEQLKEIKDSVDFYGKRPAEWLLENCDVNENFNLIHCTHLEDNEVEGIAKSGANIVLCPSTEGNLGDGRFRFKDYQKFGGNWSIGTDSQICVNPLEDLRLLDYGQRIYTHRRDTFFQPNLGDSGFNALKTAWKSGRKSMAFENENFFKVGQSFDAVVVNAKAPLIATSSLKNLCNTIVYSSDSSHLLGTVVAGKWVVRNGKHEHYEEVRQGFVKSINAIKIR</sequence>
<evidence type="ECO:0000256" key="2">
    <source>
        <dbReference type="ARBA" id="ARBA00022723"/>
    </source>
</evidence>
<keyword evidence="4" id="KW-0862">Zinc</keyword>
<dbReference type="InterPro" id="IPR051607">
    <property type="entry name" value="Metallo-dep_hydrolases"/>
</dbReference>
<comment type="cofactor">
    <cofactor evidence="1">
        <name>Zn(2+)</name>
        <dbReference type="ChEBI" id="CHEBI:29105"/>
    </cofactor>
</comment>
<dbReference type="eggNOG" id="COG0402">
    <property type="taxonomic scope" value="Bacteria"/>
</dbReference>
<dbReference type="SUPFAM" id="SSF51556">
    <property type="entry name" value="Metallo-dependent hydrolases"/>
    <property type="match status" value="1"/>
</dbReference>
<reference evidence="6 7" key="1">
    <citation type="submission" date="2014-07" db="EMBL/GenBank/DDBJ databases">
        <title>Epilithonimonas lactis LMG 22401 Genome.</title>
        <authorList>
            <person name="Pipes S.E."/>
            <person name="Stropko S.J."/>
        </authorList>
    </citation>
    <scope>NUCLEOTIDE SEQUENCE [LARGE SCALE GENOMIC DNA]</scope>
    <source>
        <strain evidence="6 7">LMG 24401</strain>
    </source>
</reference>
<dbReference type="AlphaFoldDB" id="A0A085BLL9"/>
<evidence type="ECO:0000259" key="5">
    <source>
        <dbReference type="Pfam" id="PF01979"/>
    </source>
</evidence>
<evidence type="ECO:0000256" key="1">
    <source>
        <dbReference type="ARBA" id="ARBA00001947"/>
    </source>
</evidence>
<dbReference type="InterPro" id="IPR032466">
    <property type="entry name" value="Metal_Hydrolase"/>
</dbReference>
<evidence type="ECO:0000256" key="4">
    <source>
        <dbReference type="ARBA" id="ARBA00022833"/>
    </source>
</evidence>
<dbReference type="Gene3D" id="2.30.40.10">
    <property type="entry name" value="Urease, subunit C, domain 1"/>
    <property type="match status" value="1"/>
</dbReference>
<dbReference type="Gene3D" id="3.20.20.140">
    <property type="entry name" value="Metal-dependent hydrolases"/>
    <property type="match status" value="1"/>
</dbReference>
<name>A0A085BLL9_9FLAO</name>
<protein>
    <submittedName>
        <fullName evidence="6">Formiminoglutamase</fullName>
    </submittedName>
</protein>
<dbReference type="PANTHER" id="PTHR11271">
    <property type="entry name" value="GUANINE DEAMINASE"/>
    <property type="match status" value="1"/>
</dbReference>
<dbReference type="PANTHER" id="PTHR11271:SF48">
    <property type="entry name" value="AMIDOHYDROLASE-RELATED DOMAIN-CONTAINING PROTEIN"/>
    <property type="match status" value="1"/>
</dbReference>
<dbReference type="InterPro" id="IPR006680">
    <property type="entry name" value="Amidohydro-rel"/>
</dbReference>
<dbReference type="STRING" id="421072.SAMN04488097_1343"/>
<dbReference type="NCBIfam" id="TIGR02022">
    <property type="entry name" value="hutF"/>
    <property type="match status" value="1"/>
</dbReference>
<organism evidence="6 7">
    <name type="scientific">Epilithonimonas lactis</name>
    <dbReference type="NCBI Taxonomy" id="421072"/>
    <lineage>
        <taxon>Bacteria</taxon>
        <taxon>Pseudomonadati</taxon>
        <taxon>Bacteroidota</taxon>
        <taxon>Flavobacteriia</taxon>
        <taxon>Flavobacteriales</taxon>
        <taxon>Weeksellaceae</taxon>
        <taxon>Chryseobacterium group</taxon>
        <taxon>Epilithonimonas</taxon>
    </lineage>
</organism>
<keyword evidence="3" id="KW-0378">Hydrolase</keyword>
<evidence type="ECO:0000313" key="6">
    <source>
        <dbReference type="EMBL" id="KFC23364.1"/>
    </source>
</evidence>
<feature type="domain" description="Amidohydrolase-related" evidence="5">
    <location>
        <begin position="44"/>
        <end position="428"/>
    </location>
</feature>
<evidence type="ECO:0000313" key="7">
    <source>
        <dbReference type="Proteomes" id="UP000028623"/>
    </source>
</evidence>
<dbReference type="InterPro" id="IPR010252">
    <property type="entry name" value="HutF"/>
</dbReference>
<accession>A0A085BLL9</accession>